<reference evidence="2" key="1">
    <citation type="submission" date="2016-10" db="EMBL/GenBank/DDBJ databases">
        <authorList>
            <person name="Varghese N."/>
            <person name="Submissions S."/>
        </authorList>
    </citation>
    <scope>NUCLEOTIDE SEQUENCE [LARGE SCALE GENOMIC DNA]</scope>
    <source>
        <strain evidence="2">DSM 5918</strain>
    </source>
</reference>
<dbReference type="InterPro" id="IPR014995">
    <property type="entry name" value="DUF1844"/>
</dbReference>
<dbReference type="AlphaFoldDB" id="A0A1I3MTW0"/>
<accession>A0A1I3MTW0</accession>
<name>A0A1I3MTW0_9BACT</name>
<gene>
    <name evidence="1" type="ORF">SAMN04488082_10175</name>
</gene>
<dbReference type="Pfam" id="PF08899">
    <property type="entry name" value="DUF1844"/>
    <property type="match status" value="1"/>
</dbReference>
<evidence type="ECO:0000313" key="2">
    <source>
        <dbReference type="Proteomes" id="UP000198635"/>
    </source>
</evidence>
<dbReference type="RefSeq" id="WP_092372174.1">
    <property type="nucleotide sequence ID" value="NZ_FORX01000001.1"/>
</dbReference>
<proteinExistence type="predicted"/>
<keyword evidence="2" id="KW-1185">Reference proteome</keyword>
<dbReference type="Proteomes" id="UP000198635">
    <property type="component" value="Unassembled WGS sequence"/>
</dbReference>
<sequence>MSEEKKLAEEYEELSCSCPEMPQLDFGTFVLSMSSSALVYLGEVPEPESGQTMENVLAAKQTIDILCMLESKTRGNLTDQEARLLRDMLFELRMKYVQKAK</sequence>
<dbReference type="OrthoDB" id="9799618at2"/>
<protein>
    <recommendedName>
        <fullName evidence="3">DUF1844 domain-containing protein</fullName>
    </recommendedName>
</protein>
<evidence type="ECO:0008006" key="3">
    <source>
        <dbReference type="Google" id="ProtNLM"/>
    </source>
</evidence>
<evidence type="ECO:0000313" key="1">
    <source>
        <dbReference type="EMBL" id="SFJ00389.1"/>
    </source>
</evidence>
<dbReference type="EMBL" id="FORX01000001">
    <property type="protein sequence ID" value="SFJ00389.1"/>
    <property type="molecule type" value="Genomic_DNA"/>
</dbReference>
<dbReference type="STRING" id="52560.SAMN04488082_10175"/>
<organism evidence="1 2">
    <name type="scientific">Desulfomicrobium apsheronum</name>
    <dbReference type="NCBI Taxonomy" id="52560"/>
    <lineage>
        <taxon>Bacteria</taxon>
        <taxon>Pseudomonadati</taxon>
        <taxon>Thermodesulfobacteriota</taxon>
        <taxon>Desulfovibrionia</taxon>
        <taxon>Desulfovibrionales</taxon>
        <taxon>Desulfomicrobiaceae</taxon>
        <taxon>Desulfomicrobium</taxon>
    </lineage>
</organism>